<dbReference type="AlphaFoldDB" id="A0A7G5C3H9"/>
<gene>
    <name evidence="1" type="ORF">FPL14_23265</name>
</gene>
<keyword evidence="2" id="KW-1185">Reference proteome</keyword>
<evidence type="ECO:0000313" key="2">
    <source>
        <dbReference type="Proteomes" id="UP000515679"/>
    </source>
</evidence>
<sequence>MPATSPVSNTYRNVCSNTAIGILVCERSGDPPFAESTFIRRLNELGTAVGLQLYAFAPWTWDASSNSVKGWSWSQEKQCWEACRRQLPNVVYDRAWPETQEEKQRCRLAIRRLRAAKRTTFLNGLLPHKGKVYETLAKDRELAYAIPPTSRYQGPASVASWLSRHRGSVFLKPIAGSHGKRVVAVVRSGNGTVNLTGRHSDNRPLAIQGVTEAAALQRLDRWIGNRVYLMQPMLELKGPSGEPFDLRVLMQKNKSGHWTLTGVAARLGAPDSVTANLHGGGTAASAEDVLTRLFGEHRGAELVREVRRLSFLIVARLEQTWGRFAEIGLDFGIDRSGKLWFIEANSKPGRASMRSAGRDAALAAARQPLSYARSILLRLATTDARRSPLDNGCSLATTDARRSPLDNGCSLATTDARRSPLDNGCATPGRVIHEFDHL</sequence>
<dbReference type="RefSeq" id="WP_182300004.1">
    <property type="nucleotide sequence ID" value="NZ_CP041969.1"/>
</dbReference>
<dbReference type="Proteomes" id="UP000515679">
    <property type="component" value="Chromosome"/>
</dbReference>
<proteinExistence type="predicted"/>
<dbReference type="SUPFAM" id="SSF56059">
    <property type="entry name" value="Glutathione synthetase ATP-binding domain-like"/>
    <property type="match status" value="1"/>
</dbReference>
<evidence type="ECO:0000313" key="1">
    <source>
        <dbReference type="EMBL" id="QMV43763.1"/>
    </source>
</evidence>
<dbReference type="EMBL" id="CP041969">
    <property type="protein sequence ID" value="QMV43763.1"/>
    <property type="molecule type" value="Genomic_DNA"/>
</dbReference>
<dbReference type="Pfam" id="PF14398">
    <property type="entry name" value="ATPgrasp_YheCD"/>
    <property type="match status" value="1"/>
</dbReference>
<dbReference type="Gene3D" id="3.30.470.20">
    <property type="entry name" value="ATP-grasp fold, B domain"/>
    <property type="match status" value="1"/>
</dbReference>
<accession>A0A7G5C3H9</accession>
<dbReference type="InterPro" id="IPR026838">
    <property type="entry name" value="YheC/D"/>
</dbReference>
<reference evidence="1 2" key="1">
    <citation type="submission" date="2019-07" db="EMBL/GenBank/DDBJ databases">
        <authorList>
            <person name="Kim J.K."/>
            <person name="Cheong H.-M."/>
            <person name="Choi Y."/>
            <person name="Hwang K.J."/>
            <person name="Lee S."/>
            <person name="Choi C."/>
        </authorList>
    </citation>
    <scope>NUCLEOTIDE SEQUENCE [LARGE SCALE GENOMIC DNA]</scope>
    <source>
        <strain evidence="1 2">KS 22</strain>
    </source>
</reference>
<dbReference type="KEGG" id="cchl:FPL14_23265"/>
<name>A0A7G5C3H9_9BACL</name>
<protein>
    <submittedName>
        <fullName evidence="1">YheC/YheD family protein</fullName>
    </submittedName>
</protein>
<organism evidence="1 2">
    <name type="scientific">Cohnella cholangitidis</name>
    <dbReference type="NCBI Taxonomy" id="2598458"/>
    <lineage>
        <taxon>Bacteria</taxon>
        <taxon>Bacillati</taxon>
        <taxon>Bacillota</taxon>
        <taxon>Bacilli</taxon>
        <taxon>Bacillales</taxon>
        <taxon>Paenibacillaceae</taxon>
        <taxon>Cohnella</taxon>
    </lineage>
</organism>